<feature type="transmembrane region" description="Helical" evidence="6">
    <location>
        <begin position="486"/>
        <end position="505"/>
    </location>
</feature>
<evidence type="ECO:0000313" key="8">
    <source>
        <dbReference type="EMBL" id="MBY24376.1"/>
    </source>
</evidence>
<feature type="transmembrane region" description="Helical" evidence="6">
    <location>
        <begin position="249"/>
        <end position="269"/>
    </location>
</feature>
<organism evidence="8">
    <name type="scientific">Schizaphis graminum</name>
    <name type="common">Green bug aphid</name>
    <dbReference type="NCBI Taxonomy" id="13262"/>
    <lineage>
        <taxon>Eukaryota</taxon>
        <taxon>Metazoa</taxon>
        <taxon>Ecdysozoa</taxon>
        <taxon>Arthropoda</taxon>
        <taxon>Hexapoda</taxon>
        <taxon>Insecta</taxon>
        <taxon>Pterygota</taxon>
        <taxon>Neoptera</taxon>
        <taxon>Paraneoptera</taxon>
        <taxon>Hemiptera</taxon>
        <taxon>Sternorrhyncha</taxon>
        <taxon>Aphidomorpha</taxon>
        <taxon>Aphidoidea</taxon>
        <taxon>Aphididae</taxon>
        <taxon>Aphidini</taxon>
        <taxon>Schizaphis</taxon>
    </lineage>
</organism>
<name>A0A2S2P656_SCHGA</name>
<accession>A0A2S2P656</accession>
<evidence type="ECO:0000256" key="4">
    <source>
        <dbReference type="ARBA" id="ARBA00022989"/>
    </source>
</evidence>
<sequence length="537" mass="62039">MTFMSIISMVLSPAAGIIVDRFRVKKKLFFIVILLIGVISFFFIFVPKVPLEVGVEMKCDSEIILIVRADNVQQNTHDTSIFNNEKKDELITCKLICQNTKLCDHQVNKLNNQSDFSDYWMTTTQNIKNINENDHNRIDVTLKLKDMEQIESSYVFHLLSIEINGTEIPLTCKCHLKTFCHITCSNEAIMHAATIPTYRGNVLNLYQFWIFFFILSTISACMVTATTLQNPICLDLLEDKPEDFGKQKCWASIGWGIFSIFIGWLVDWFSVNKNEKEYSPVFYSCILLTICNLFVIYKIKMVETKKSEGKWKNVYGLFTKHYVIAFYVWSIFDNFFHTIVTHFLFWYMEDLVLVNNDHKQRAWIKTLQGLAQGVQCFGGEIPFYFWSGWIIRKMGHINCMALVLGSMAIRMYLYTVIWNPAWIIAIELLNGISYALGQSVKMSYAKIMSPKDATNTIIGIIVFFDCIAESLGSLLGSYLFDSYGGVWSFRFFAYSSAFMCFLNILSNRFGLTKELTNFNFVTVSMIENNKDDDDELH</sequence>
<keyword evidence="3 6" id="KW-0812">Transmembrane</keyword>
<evidence type="ECO:0000256" key="5">
    <source>
        <dbReference type="ARBA" id="ARBA00023136"/>
    </source>
</evidence>
<reference evidence="8" key="1">
    <citation type="submission" date="2018-04" db="EMBL/GenBank/DDBJ databases">
        <title>Transcriptome of Schizaphis graminum biotype I.</title>
        <authorList>
            <person name="Scully E.D."/>
            <person name="Geib S.M."/>
            <person name="Palmer N.A."/>
            <person name="Koch K."/>
            <person name="Bradshaw J."/>
            <person name="Heng-Moss T."/>
            <person name="Sarath G."/>
        </authorList>
    </citation>
    <scope>NUCLEOTIDE SEQUENCE</scope>
</reference>
<feature type="transmembrane region" description="Helical" evidence="6">
    <location>
        <begin position="420"/>
        <end position="437"/>
    </location>
</feature>
<dbReference type="PANTHER" id="PTHR16172">
    <property type="entry name" value="MAJOR FACILITATOR SUPERFAMILY DOMAIN-CONTAINING PROTEIN 6-LIKE"/>
    <property type="match status" value="1"/>
</dbReference>
<feature type="transmembrane region" description="Helical" evidence="6">
    <location>
        <begin position="281"/>
        <end position="301"/>
    </location>
</feature>
<feature type="transmembrane region" description="Helical" evidence="6">
    <location>
        <begin position="322"/>
        <end position="347"/>
    </location>
</feature>
<dbReference type="SUPFAM" id="SSF103473">
    <property type="entry name" value="MFS general substrate transporter"/>
    <property type="match status" value="1"/>
</dbReference>
<dbReference type="InterPro" id="IPR024989">
    <property type="entry name" value="MFS_assoc_dom"/>
</dbReference>
<dbReference type="EMBL" id="GGMR01011757">
    <property type="protein sequence ID" value="MBY24376.1"/>
    <property type="molecule type" value="Transcribed_RNA"/>
</dbReference>
<evidence type="ECO:0000259" key="7">
    <source>
        <dbReference type="Pfam" id="PF12832"/>
    </source>
</evidence>
<dbReference type="PANTHER" id="PTHR16172:SF30">
    <property type="entry name" value="SUGAR BABY, ISOFORM C"/>
    <property type="match status" value="1"/>
</dbReference>
<comment type="subcellular location">
    <subcellularLocation>
        <location evidence="1">Membrane</location>
        <topology evidence="1">Multi-pass membrane protein</topology>
    </subcellularLocation>
</comment>
<evidence type="ECO:0000256" key="3">
    <source>
        <dbReference type="ARBA" id="ARBA00022692"/>
    </source>
</evidence>
<dbReference type="GO" id="GO:0016020">
    <property type="term" value="C:membrane"/>
    <property type="evidence" value="ECO:0007669"/>
    <property type="project" value="UniProtKB-SubCell"/>
</dbReference>
<feature type="transmembrane region" description="Helical" evidence="6">
    <location>
        <begin position="457"/>
        <end position="480"/>
    </location>
</feature>
<feature type="transmembrane region" description="Helical" evidence="6">
    <location>
        <begin position="206"/>
        <end position="228"/>
    </location>
</feature>
<protein>
    <submittedName>
        <fullName evidence="8">Major facilitator superfamily domain-containing protein 6</fullName>
    </submittedName>
</protein>
<dbReference type="InterPro" id="IPR051717">
    <property type="entry name" value="MFS_MFSD6"/>
</dbReference>
<dbReference type="AlphaFoldDB" id="A0A2S2P656"/>
<feature type="transmembrane region" description="Helical" evidence="6">
    <location>
        <begin position="28"/>
        <end position="46"/>
    </location>
</feature>
<dbReference type="InterPro" id="IPR036259">
    <property type="entry name" value="MFS_trans_sf"/>
</dbReference>
<keyword evidence="5 6" id="KW-0472">Membrane</keyword>
<feature type="domain" description="Major facilitator superfamily associated" evidence="7">
    <location>
        <begin position="5"/>
        <end position="491"/>
    </location>
</feature>
<comment type="similarity">
    <text evidence="2">Belongs to the major facilitator superfamily. MFSD6 family.</text>
</comment>
<dbReference type="Pfam" id="PF12832">
    <property type="entry name" value="MFS_1_like"/>
    <property type="match status" value="1"/>
</dbReference>
<keyword evidence="4 6" id="KW-1133">Transmembrane helix</keyword>
<evidence type="ECO:0000256" key="1">
    <source>
        <dbReference type="ARBA" id="ARBA00004141"/>
    </source>
</evidence>
<evidence type="ECO:0000256" key="2">
    <source>
        <dbReference type="ARBA" id="ARBA00005241"/>
    </source>
</evidence>
<gene>
    <name evidence="8" type="primary">MFSD6_1</name>
    <name evidence="8" type="ORF">g.9914</name>
</gene>
<evidence type="ECO:0000256" key="6">
    <source>
        <dbReference type="SAM" id="Phobius"/>
    </source>
</evidence>
<dbReference type="Gene3D" id="1.20.1250.20">
    <property type="entry name" value="MFS general substrate transporter like domains"/>
    <property type="match status" value="2"/>
</dbReference>
<proteinExistence type="inferred from homology"/>